<comment type="caution">
    <text evidence="8">The sequence shown here is derived from an EMBL/GenBank/DDBJ whole genome shotgun (WGS) entry which is preliminary data.</text>
</comment>
<feature type="domain" description="Sulfatase N-terminal" evidence="7">
    <location>
        <begin position="247"/>
        <end position="460"/>
    </location>
</feature>
<dbReference type="InterPro" id="IPR050448">
    <property type="entry name" value="OpgB/LTA_synthase_biosynth"/>
</dbReference>
<accession>A0A1A7NQL7</accession>
<dbReference type="InterPro" id="IPR017850">
    <property type="entry name" value="Alkaline_phosphatase_core_sf"/>
</dbReference>
<keyword evidence="4 6" id="KW-1133">Transmembrane helix</keyword>
<feature type="transmembrane region" description="Helical" evidence="6">
    <location>
        <begin position="99"/>
        <end position="118"/>
    </location>
</feature>
<dbReference type="Proteomes" id="UP000243558">
    <property type="component" value="Unassembled WGS sequence"/>
</dbReference>
<feature type="transmembrane region" description="Helical" evidence="6">
    <location>
        <begin position="124"/>
        <end position="144"/>
    </location>
</feature>
<dbReference type="PATRIC" id="fig|505345.7.peg.1585"/>
<keyword evidence="9" id="KW-1185">Reference proteome</keyword>
<keyword evidence="5 6" id="KW-0472">Membrane</keyword>
<reference evidence="8 9" key="1">
    <citation type="submission" date="2014-11" db="EMBL/GenBank/DDBJ databases">
        <title>Pan-genome of Gallibacterium spp.</title>
        <authorList>
            <person name="Kudirkiene E."/>
            <person name="Bojesen A.M."/>
        </authorList>
    </citation>
    <scope>NUCLEOTIDE SEQUENCE [LARGE SCALE GENOMIC DNA]</scope>
    <source>
        <strain evidence="8 9">F151</strain>
    </source>
</reference>
<dbReference type="GO" id="GO:0005886">
    <property type="term" value="C:plasma membrane"/>
    <property type="evidence" value="ECO:0007669"/>
    <property type="project" value="UniProtKB-SubCell"/>
</dbReference>
<evidence type="ECO:0000313" key="9">
    <source>
        <dbReference type="Proteomes" id="UP000243558"/>
    </source>
</evidence>
<evidence type="ECO:0000256" key="6">
    <source>
        <dbReference type="SAM" id="Phobius"/>
    </source>
</evidence>
<evidence type="ECO:0000256" key="3">
    <source>
        <dbReference type="ARBA" id="ARBA00022692"/>
    </source>
</evidence>
<proteinExistence type="predicted"/>
<dbReference type="SUPFAM" id="SSF53649">
    <property type="entry name" value="Alkaline phosphatase-like"/>
    <property type="match status" value="1"/>
</dbReference>
<dbReference type="EMBL" id="JTJM01000037">
    <property type="protein sequence ID" value="OBW91309.1"/>
    <property type="molecule type" value="Genomic_DNA"/>
</dbReference>
<name>A0A1A7NQL7_9PAST</name>
<organism evidence="8 9">
    <name type="scientific">Gallibacterium genomosp. 3</name>
    <dbReference type="NCBI Taxonomy" id="505345"/>
    <lineage>
        <taxon>Bacteria</taxon>
        <taxon>Pseudomonadati</taxon>
        <taxon>Pseudomonadota</taxon>
        <taxon>Gammaproteobacteria</taxon>
        <taxon>Pasteurellales</taxon>
        <taxon>Pasteurellaceae</taxon>
        <taxon>Gallibacterium</taxon>
    </lineage>
</organism>
<dbReference type="RefSeq" id="WP_065239639.1">
    <property type="nucleotide sequence ID" value="NZ_JTJM01000037.1"/>
</dbReference>
<comment type="subcellular location">
    <subcellularLocation>
        <location evidence="1">Cell membrane</location>
        <topology evidence="1">Multi-pass membrane protein</topology>
    </subcellularLocation>
</comment>
<evidence type="ECO:0000256" key="1">
    <source>
        <dbReference type="ARBA" id="ARBA00004651"/>
    </source>
</evidence>
<dbReference type="OrthoDB" id="5363296at2"/>
<evidence type="ECO:0000256" key="5">
    <source>
        <dbReference type="ARBA" id="ARBA00023136"/>
    </source>
</evidence>
<dbReference type="PANTHER" id="PTHR47371:SF3">
    <property type="entry name" value="PHOSPHOGLYCEROL TRANSFERASE I"/>
    <property type="match status" value="1"/>
</dbReference>
<dbReference type="Pfam" id="PF00884">
    <property type="entry name" value="Sulfatase"/>
    <property type="match status" value="1"/>
</dbReference>
<gene>
    <name evidence="8" type="ORF">QV01_08020</name>
</gene>
<evidence type="ECO:0000259" key="7">
    <source>
        <dbReference type="Pfam" id="PF00884"/>
    </source>
</evidence>
<dbReference type="AlphaFoldDB" id="A0A1A7NQL7"/>
<evidence type="ECO:0000256" key="2">
    <source>
        <dbReference type="ARBA" id="ARBA00022475"/>
    </source>
</evidence>
<evidence type="ECO:0000256" key="4">
    <source>
        <dbReference type="ARBA" id="ARBA00022989"/>
    </source>
</evidence>
<sequence>MVEYILLTLLSITSFIFIKNSHYRWTYLFAISLFLFFFGLVLTFTSQWQRALNFANLSFIILMLFHRLKIHYYKQPLLISDFILAFDPRNWETLLHYKSAIVAILGLLGLFIYAIIGFSSVASLGLIGHSLGVIIVLISFGIMFHYSKHPDAIRVWLDSLPDDGRDVFLNLPMSARGVFFHVPKIEGNGEKFQQLMATVEAYPLKSEKPDMVIWLHESTVDPQMFSFQSSQIPELSMYQAQQDCVLHNLLRVHTFGGATWKSEFAFLSGIPSTDFGAMASSVFYSVAPHTRYSLLKVLKQEGYYCVALSPFTKGNYNAQQAYDCFGFDLFLQPQDLGYPAPMSKNLWHIESSDMAKYVQMILEKQHPRLANIDQPLFVYVLTMREHGPYHAHTENLYQIEDDHFSAHDIGLINDYIQRLVKLDVCMEQFNCYLQQRGKPYLLGYFGDHQPNFEQKKVKYQSVLNQFEHPEYITQFTLRANYQTNPIQVNGVLDIAQLGGVLLEVAGLKADPFFKANIAMRKLGGGLQESDTKDQALLRDYQHYLYQQLEIVR</sequence>
<dbReference type="PANTHER" id="PTHR47371">
    <property type="entry name" value="LIPOTEICHOIC ACID SYNTHASE"/>
    <property type="match status" value="1"/>
</dbReference>
<protein>
    <submittedName>
        <fullName evidence="8">Membrane protein</fullName>
    </submittedName>
</protein>
<keyword evidence="3 6" id="KW-0812">Transmembrane</keyword>
<evidence type="ECO:0000313" key="8">
    <source>
        <dbReference type="EMBL" id="OBW91309.1"/>
    </source>
</evidence>
<feature type="transmembrane region" description="Helical" evidence="6">
    <location>
        <begin position="51"/>
        <end position="68"/>
    </location>
</feature>
<feature type="transmembrane region" description="Helical" evidence="6">
    <location>
        <begin position="25"/>
        <end position="45"/>
    </location>
</feature>
<dbReference type="Gene3D" id="3.40.720.10">
    <property type="entry name" value="Alkaline Phosphatase, subunit A"/>
    <property type="match status" value="1"/>
</dbReference>
<keyword evidence="2" id="KW-1003">Cell membrane</keyword>
<dbReference type="InterPro" id="IPR000917">
    <property type="entry name" value="Sulfatase_N"/>
</dbReference>